<dbReference type="Proteomes" id="UP000176598">
    <property type="component" value="Unassembled WGS sequence"/>
</dbReference>
<gene>
    <name evidence="1" type="ORF">A3F28_03740</name>
</gene>
<comment type="caution">
    <text evidence="1">The sequence shown here is derived from an EMBL/GenBank/DDBJ whole genome shotgun (WGS) entry which is preliminary data.</text>
</comment>
<dbReference type="EMBL" id="MGEG01000065">
    <property type="protein sequence ID" value="OGL77350.1"/>
    <property type="molecule type" value="Genomic_DNA"/>
</dbReference>
<sequence>MSDILDPKHEALVEHLFARTQTVLGFSGFELRPLRRRVRGRGKLRSFRLGYTKIGEKTITVDLYTPRTMRPRKIDAVLRVFAHELAHHQSPPRRSLFGWRHHYPAFWRQVKKNVALMQKDPALSKYF</sequence>
<evidence type="ECO:0000313" key="2">
    <source>
        <dbReference type="Proteomes" id="UP000176598"/>
    </source>
</evidence>
<name>A0A1F7UGE3_9BACT</name>
<accession>A0A1F7UGE3</accession>
<evidence type="ECO:0000313" key="1">
    <source>
        <dbReference type="EMBL" id="OGL77350.1"/>
    </source>
</evidence>
<proteinExistence type="predicted"/>
<reference evidence="1 2" key="1">
    <citation type="journal article" date="2016" name="Nat. Commun.">
        <title>Thousands of microbial genomes shed light on interconnected biogeochemical processes in an aquifer system.</title>
        <authorList>
            <person name="Anantharaman K."/>
            <person name="Brown C.T."/>
            <person name="Hug L.A."/>
            <person name="Sharon I."/>
            <person name="Castelle C.J."/>
            <person name="Probst A.J."/>
            <person name="Thomas B.C."/>
            <person name="Singh A."/>
            <person name="Wilkins M.J."/>
            <person name="Karaoz U."/>
            <person name="Brodie E.L."/>
            <person name="Williams K.H."/>
            <person name="Hubbard S.S."/>
            <person name="Banfield J.F."/>
        </authorList>
    </citation>
    <scope>NUCLEOTIDE SEQUENCE [LARGE SCALE GENOMIC DNA]</scope>
</reference>
<protein>
    <recommendedName>
        <fullName evidence="3">SprT-like domain-containing protein</fullName>
    </recommendedName>
</protein>
<evidence type="ECO:0008006" key="3">
    <source>
        <dbReference type="Google" id="ProtNLM"/>
    </source>
</evidence>
<dbReference type="AlphaFoldDB" id="A0A1F7UGE3"/>
<organism evidence="1 2">
    <name type="scientific">Candidatus Uhrbacteria bacterium RIFCSPHIGHO2_12_FULL_57_11</name>
    <dbReference type="NCBI Taxonomy" id="1802398"/>
    <lineage>
        <taxon>Bacteria</taxon>
        <taxon>Candidatus Uhriibacteriota</taxon>
    </lineage>
</organism>